<name>A0A8D2LG60_VARKO</name>
<reference evidence="1" key="1">
    <citation type="submission" date="2025-08" db="UniProtKB">
        <authorList>
            <consortium name="Ensembl"/>
        </authorList>
    </citation>
    <scope>IDENTIFICATION</scope>
</reference>
<proteinExistence type="predicted"/>
<reference evidence="1" key="2">
    <citation type="submission" date="2025-09" db="UniProtKB">
        <authorList>
            <consortium name="Ensembl"/>
        </authorList>
    </citation>
    <scope>IDENTIFICATION</scope>
</reference>
<protein>
    <submittedName>
        <fullName evidence="1">Uncharacterized protein</fullName>
    </submittedName>
</protein>
<evidence type="ECO:0000313" key="2">
    <source>
        <dbReference type="Proteomes" id="UP000694545"/>
    </source>
</evidence>
<dbReference type="Proteomes" id="UP000694545">
    <property type="component" value="Unplaced"/>
</dbReference>
<keyword evidence="2" id="KW-1185">Reference proteome</keyword>
<dbReference type="Ensembl" id="ENSVKKT00000022622.1">
    <property type="protein sequence ID" value="ENSVKKP00000022074.1"/>
    <property type="gene ID" value="ENSVKKG00000014740.1"/>
</dbReference>
<sequence>KKGRMDREGGDLLAGKSSLAAFGPVTASQPGPPHRDVVGIKAGGCLGFLAGKKWARYKGINKHNLAMARYLRNAFAINACLGFPSQSPI</sequence>
<accession>A0A8D2LG60</accession>
<organism evidence="1 2">
    <name type="scientific">Varanus komodoensis</name>
    <name type="common">Komodo dragon</name>
    <dbReference type="NCBI Taxonomy" id="61221"/>
    <lineage>
        <taxon>Eukaryota</taxon>
        <taxon>Metazoa</taxon>
        <taxon>Chordata</taxon>
        <taxon>Craniata</taxon>
        <taxon>Vertebrata</taxon>
        <taxon>Euteleostomi</taxon>
        <taxon>Lepidosauria</taxon>
        <taxon>Squamata</taxon>
        <taxon>Bifurcata</taxon>
        <taxon>Unidentata</taxon>
        <taxon>Episquamata</taxon>
        <taxon>Toxicofera</taxon>
        <taxon>Anguimorpha</taxon>
        <taxon>Paleoanguimorpha</taxon>
        <taxon>Varanoidea</taxon>
        <taxon>Varanidae</taxon>
        <taxon>Varanus</taxon>
    </lineage>
</organism>
<evidence type="ECO:0000313" key="1">
    <source>
        <dbReference type="Ensembl" id="ENSVKKP00000022074.1"/>
    </source>
</evidence>
<dbReference type="AlphaFoldDB" id="A0A8D2LG60"/>